<reference evidence="1 2" key="1">
    <citation type="submission" date="2018-03" db="EMBL/GenBank/DDBJ databases">
        <title>Genomic Encyclopedia of Archaeal and Bacterial Type Strains, Phase II (KMG-II): from individual species to whole genera.</title>
        <authorList>
            <person name="Goeker M."/>
        </authorList>
    </citation>
    <scope>NUCLEOTIDE SEQUENCE [LARGE SCALE GENOMIC DNA]</scope>
    <source>
        <strain evidence="1 2">DSM 28354</strain>
    </source>
</reference>
<proteinExistence type="predicted"/>
<dbReference type="EMBL" id="PVTE01000020">
    <property type="protein sequence ID" value="PRY32804.1"/>
    <property type="molecule type" value="Genomic_DNA"/>
</dbReference>
<dbReference type="AlphaFoldDB" id="A0A2T0SHA9"/>
<name>A0A2T0SHA9_9BACT</name>
<gene>
    <name evidence="1" type="ORF">CLV58_12055</name>
</gene>
<evidence type="ECO:0000313" key="2">
    <source>
        <dbReference type="Proteomes" id="UP000238375"/>
    </source>
</evidence>
<accession>A0A2T0SHA9</accession>
<keyword evidence="2" id="KW-1185">Reference proteome</keyword>
<sequence>MIRSFPSVSTLFVRSVLTNVARLVCDDEQKTVGPLTNAIFSTNAESAYSG</sequence>
<comment type="caution">
    <text evidence="1">The sequence shown here is derived from an EMBL/GenBank/DDBJ whole genome shotgun (WGS) entry which is preliminary data.</text>
</comment>
<evidence type="ECO:0000313" key="1">
    <source>
        <dbReference type="EMBL" id="PRY32804.1"/>
    </source>
</evidence>
<protein>
    <submittedName>
        <fullName evidence="1">Uncharacterized protein</fullName>
    </submittedName>
</protein>
<organism evidence="1 2">
    <name type="scientific">Spirosoma oryzae</name>
    <dbReference type="NCBI Taxonomy" id="1469603"/>
    <lineage>
        <taxon>Bacteria</taxon>
        <taxon>Pseudomonadati</taxon>
        <taxon>Bacteroidota</taxon>
        <taxon>Cytophagia</taxon>
        <taxon>Cytophagales</taxon>
        <taxon>Cytophagaceae</taxon>
        <taxon>Spirosoma</taxon>
    </lineage>
</organism>
<dbReference type="Proteomes" id="UP000238375">
    <property type="component" value="Unassembled WGS sequence"/>
</dbReference>